<comment type="caution">
    <text evidence="5">The sequence shown here is derived from an EMBL/GenBank/DDBJ whole genome shotgun (WGS) entry which is preliminary data.</text>
</comment>
<feature type="repeat" description="NHL" evidence="4">
    <location>
        <begin position="81"/>
        <end position="117"/>
    </location>
</feature>
<sequence length="119" mass="13025">MWNHRVVKWLKNAKVGIVVAGGDSGGGFATSVRKLDNPIAMIVDRSDNVYVADSGNNRIMRWLKLTGSIEGRIIVGGNGVGNGPNQLNWPSGLLFDRKGNLYVSDRDANRVQKFDVDLN</sequence>
<dbReference type="Gene3D" id="2.120.10.30">
    <property type="entry name" value="TolB, C-terminal domain"/>
    <property type="match status" value="1"/>
</dbReference>
<proteinExistence type="predicted"/>
<dbReference type="Pfam" id="PF01436">
    <property type="entry name" value="NHL"/>
    <property type="match status" value="1"/>
</dbReference>
<accession>A0A815MWV1</accession>
<keyword evidence="2" id="KW-0677">Repeat</keyword>
<protein>
    <submittedName>
        <fullName evidence="5">Uncharacterized protein</fullName>
    </submittedName>
</protein>
<gene>
    <name evidence="5" type="ORF">IZO911_LOCUS40848</name>
</gene>
<evidence type="ECO:0000313" key="5">
    <source>
        <dbReference type="EMBL" id="CAF1423987.1"/>
    </source>
</evidence>
<organism evidence="5 6">
    <name type="scientific">Adineta steineri</name>
    <dbReference type="NCBI Taxonomy" id="433720"/>
    <lineage>
        <taxon>Eukaryota</taxon>
        <taxon>Metazoa</taxon>
        <taxon>Spiralia</taxon>
        <taxon>Gnathifera</taxon>
        <taxon>Rotifera</taxon>
        <taxon>Eurotatoria</taxon>
        <taxon>Bdelloidea</taxon>
        <taxon>Adinetida</taxon>
        <taxon>Adinetidae</taxon>
        <taxon>Adineta</taxon>
    </lineage>
</organism>
<evidence type="ECO:0000256" key="3">
    <source>
        <dbReference type="ARBA" id="ARBA00023180"/>
    </source>
</evidence>
<dbReference type="Proteomes" id="UP000663860">
    <property type="component" value="Unassembled WGS sequence"/>
</dbReference>
<dbReference type="InterPro" id="IPR001258">
    <property type="entry name" value="NHL_repeat"/>
</dbReference>
<dbReference type="EMBL" id="CAJNOE010001447">
    <property type="protein sequence ID" value="CAF1423987.1"/>
    <property type="molecule type" value="Genomic_DNA"/>
</dbReference>
<evidence type="ECO:0000256" key="2">
    <source>
        <dbReference type="ARBA" id="ARBA00022737"/>
    </source>
</evidence>
<keyword evidence="3" id="KW-0325">Glycoprotein</keyword>
<reference evidence="5" key="1">
    <citation type="submission" date="2021-02" db="EMBL/GenBank/DDBJ databases">
        <authorList>
            <person name="Nowell W R."/>
        </authorList>
    </citation>
    <scope>NUCLEOTIDE SEQUENCE</scope>
</reference>
<dbReference type="SUPFAM" id="SSF101898">
    <property type="entry name" value="NHL repeat"/>
    <property type="match status" value="1"/>
</dbReference>
<evidence type="ECO:0000313" key="6">
    <source>
        <dbReference type="Proteomes" id="UP000663860"/>
    </source>
</evidence>
<dbReference type="PANTHER" id="PTHR10680">
    <property type="entry name" value="PEPTIDYL-GLYCINE ALPHA-AMIDATING MONOOXYGENASE"/>
    <property type="match status" value="1"/>
</dbReference>
<dbReference type="InterPro" id="IPR011042">
    <property type="entry name" value="6-blade_b-propeller_TolB-like"/>
</dbReference>
<keyword evidence="1" id="KW-0732">Signal</keyword>
<dbReference type="GO" id="GO:0005576">
    <property type="term" value="C:extracellular region"/>
    <property type="evidence" value="ECO:0007669"/>
    <property type="project" value="TreeGrafter"/>
</dbReference>
<evidence type="ECO:0000256" key="1">
    <source>
        <dbReference type="ARBA" id="ARBA00022729"/>
    </source>
</evidence>
<dbReference type="PROSITE" id="PS51125">
    <property type="entry name" value="NHL"/>
    <property type="match status" value="1"/>
</dbReference>
<name>A0A815MWV1_9BILA</name>
<evidence type="ECO:0000256" key="4">
    <source>
        <dbReference type="PROSITE-ProRule" id="PRU00504"/>
    </source>
</evidence>
<dbReference type="AlphaFoldDB" id="A0A815MWV1"/>
<dbReference type="PANTHER" id="PTHR10680:SF14">
    <property type="entry name" value="PEPTIDYL-GLYCINE ALPHA-AMIDATING MONOOXYGENASE"/>
    <property type="match status" value="1"/>
</dbReference>